<protein>
    <submittedName>
        <fullName evidence="1">Uncharacterized protein</fullName>
    </submittedName>
</protein>
<reference evidence="1 2" key="1">
    <citation type="submission" date="2018-06" db="EMBL/GenBank/DDBJ databases">
        <title>The Genome of Cuscuta australis (Dodder) Provides Insight into the Evolution of Plant Parasitism.</title>
        <authorList>
            <person name="Liu H."/>
        </authorList>
    </citation>
    <scope>NUCLEOTIDE SEQUENCE [LARGE SCALE GENOMIC DNA]</scope>
    <source>
        <strain evidence="2">cv. Yunnan</strain>
        <tissue evidence="1">Vines</tissue>
    </source>
</reference>
<comment type="caution">
    <text evidence="1">The sequence shown here is derived from an EMBL/GenBank/DDBJ whole genome shotgun (WGS) entry which is preliminary data.</text>
</comment>
<organism evidence="1 2">
    <name type="scientific">Cuscuta australis</name>
    <dbReference type="NCBI Taxonomy" id="267555"/>
    <lineage>
        <taxon>Eukaryota</taxon>
        <taxon>Viridiplantae</taxon>
        <taxon>Streptophyta</taxon>
        <taxon>Embryophyta</taxon>
        <taxon>Tracheophyta</taxon>
        <taxon>Spermatophyta</taxon>
        <taxon>Magnoliopsida</taxon>
        <taxon>eudicotyledons</taxon>
        <taxon>Gunneridae</taxon>
        <taxon>Pentapetalae</taxon>
        <taxon>asterids</taxon>
        <taxon>lamiids</taxon>
        <taxon>Solanales</taxon>
        <taxon>Convolvulaceae</taxon>
        <taxon>Cuscuteae</taxon>
        <taxon>Cuscuta</taxon>
        <taxon>Cuscuta subgen. Grammica</taxon>
        <taxon>Cuscuta sect. Cleistogrammica</taxon>
    </lineage>
</organism>
<proteinExistence type="predicted"/>
<dbReference type="EMBL" id="NQVE01000017">
    <property type="protein sequence ID" value="RAL53699.1"/>
    <property type="molecule type" value="Genomic_DNA"/>
</dbReference>
<keyword evidence="2" id="KW-1185">Reference proteome</keyword>
<dbReference type="Proteomes" id="UP000249390">
    <property type="component" value="Unassembled WGS sequence"/>
</dbReference>
<name>A0A328EAQ8_9ASTE</name>
<accession>A0A328EAQ8</accession>
<gene>
    <name evidence="1" type="ORF">DM860_015427</name>
</gene>
<dbReference type="AlphaFoldDB" id="A0A328EAQ8"/>
<evidence type="ECO:0000313" key="1">
    <source>
        <dbReference type="EMBL" id="RAL53699.1"/>
    </source>
</evidence>
<sequence length="71" mass="8046">MPRRSAPSSFQYPFFLSAEFFAQTGGNFLQILAFPTSSREICDFPRIYIPSTSRINRNGSTFHLHEGKSAN</sequence>
<evidence type="ECO:0000313" key="2">
    <source>
        <dbReference type="Proteomes" id="UP000249390"/>
    </source>
</evidence>